<dbReference type="Gene3D" id="3.90.320.10">
    <property type="match status" value="1"/>
</dbReference>
<feature type="domain" description="DUF83" evidence="1">
    <location>
        <begin position="122"/>
        <end position="234"/>
    </location>
</feature>
<dbReference type="InterPro" id="IPR011604">
    <property type="entry name" value="PDDEXK-like_dom_sf"/>
</dbReference>
<dbReference type="InterPro" id="IPR045055">
    <property type="entry name" value="DNA2/NAM7-like"/>
</dbReference>
<dbReference type="EMBL" id="LUGH01000209">
    <property type="protein sequence ID" value="OBZ87628.1"/>
    <property type="molecule type" value="Genomic_DNA"/>
</dbReference>
<dbReference type="OrthoDB" id="6513042at2759"/>
<sequence length="1028" mass="118841">MTDSIATYAISALASSIHYDCKKHIYLLSKKRESSDSSKQIDEIGNAHKQRGNEFEQKLFERHQAKMVDHTYSKDFRKVLQEAQPDTYLYQLKCSLPESFYEDVIGNTKAYRIKNFIPDFLYIKQDKVTKKRKIMIIDAKSSEEMTKSHQFQVASYAFFLSYLIEDIRNLEIDALGGVWLPSDQNTPVTFRIDFQLSKIRQVYTDSLVKISADPNPEWYLNKKCATCPFINKCKADAAGTLRSIPYMNETKAKSFKQDNETDIEDLTELLGELNIESTSSFKNTSFKNYVEAFEHKKPRFLGYSTVSVARETDHAIYIYFQIDAYSKRPFVYGIEALDVHQNKVVESAYSVKYNEHLESELKTYGQFVDQFIANLMHVLDFMNNHQSRCLFYVYSDKEKKEIRNFLYNLITSEGGDLPYIEMDRRKEIILNATKCLMVLFPDMQLLGLPGITSFPDMDSSAPTSVGRFVSIERILEENVALGISGYYRLSEVIQWMSRNNKDTDSDLASAFNGMSLEEVTFGRWKDSGLTTQELLSPGGRITCGTELLVAQRFTWLQDILSVYWDLATDYMRQHQVELYPLICTPFKWPTLQDYKHPLLAKLVFFKQLECIKSCDQLRMDRIRDLSKLDNGSGASLGSLVLEFRSMLETGSQYDFFLNFSVTSLSPTRSLQEQLEKLKFDNWRRYILVPDTRDGILEAIQYSDLLYMSAGKYQKKGIRCVDVKSCKGNDICLVGSRISSRQKRWRLYERYMDFTTNQCVDALKSIDNEPFSDDIVKLIDYPNQWAQENVADEMNLSTNTNDGLNAFFQHVYGPEYTSRRPSQKLQLDWSNLPDDIKATKRLQQIQSILDPNKPIALVKVSSTSEGYDAVKHEARIVCDIVTCYLASCTDHKLQDSIDEPKVMIVTPHHQQRIAIQNITGQFSKVIKVDTVEKMQGQECDLIIACFSFAKIHTNNHEFLRDFRRWNVALSRAKCKVIVLTVESLINPEPQGIFRSFSHRLEPTDGWALLCLLQQWATKQNSDYEWRIDE</sequence>
<dbReference type="SUPFAM" id="SSF52540">
    <property type="entry name" value="P-loop containing nucleoside triphosphate hydrolases"/>
    <property type="match status" value="1"/>
</dbReference>
<evidence type="ECO:0000259" key="2">
    <source>
        <dbReference type="Pfam" id="PF13087"/>
    </source>
</evidence>
<dbReference type="Pfam" id="PF13087">
    <property type="entry name" value="AAA_12"/>
    <property type="match status" value="1"/>
</dbReference>
<accession>A0A1C7NF06</accession>
<comment type="caution">
    <text evidence="3">The sequence shown here is derived from an EMBL/GenBank/DDBJ whole genome shotgun (WGS) entry which is preliminary data.</text>
</comment>
<dbReference type="InterPro" id="IPR041679">
    <property type="entry name" value="DNA2/NAM7-like_C"/>
</dbReference>
<dbReference type="InterPro" id="IPR047187">
    <property type="entry name" value="SF1_C_Upf1"/>
</dbReference>
<dbReference type="InterPro" id="IPR022765">
    <property type="entry name" value="Dna2/Cas4_DUF83"/>
</dbReference>
<dbReference type="InterPro" id="IPR027417">
    <property type="entry name" value="P-loop_NTPase"/>
</dbReference>
<dbReference type="Pfam" id="PF01930">
    <property type="entry name" value="Cas_Cas4"/>
    <property type="match status" value="1"/>
</dbReference>
<proteinExistence type="predicted"/>
<protein>
    <submittedName>
        <fullName evidence="3">Uncharacterized protein</fullName>
    </submittedName>
</protein>
<gene>
    <name evidence="3" type="ORF">A0J61_04322</name>
</gene>
<name>A0A1C7NF06_9FUNG</name>
<evidence type="ECO:0000259" key="1">
    <source>
        <dbReference type="Pfam" id="PF01930"/>
    </source>
</evidence>
<evidence type="ECO:0000313" key="3">
    <source>
        <dbReference type="EMBL" id="OBZ87628.1"/>
    </source>
</evidence>
<dbReference type="PANTHER" id="PTHR10887">
    <property type="entry name" value="DNA2/NAM7 HELICASE FAMILY"/>
    <property type="match status" value="1"/>
</dbReference>
<dbReference type="InParanoid" id="A0A1C7NF06"/>
<dbReference type="Gene3D" id="3.40.50.300">
    <property type="entry name" value="P-loop containing nucleotide triphosphate hydrolases"/>
    <property type="match status" value="1"/>
</dbReference>
<dbReference type="Proteomes" id="UP000093000">
    <property type="component" value="Unassembled WGS sequence"/>
</dbReference>
<feature type="domain" description="DNA2/NAM7 helicase-like C-terminal" evidence="2">
    <location>
        <begin position="836"/>
        <end position="979"/>
    </location>
</feature>
<dbReference type="AlphaFoldDB" id="A0A1C7NF06"/>
<dbReference type="PANTHER" id="PTHR10887:SF495">
    <property type="entry name" value="HELICASE SENATAXIN ISOFORM X1-RELATED"/>
    <property type="match status" value="1"/>
</dbReference>
<dbReference type="CDD" id="cd18808">
    <property type="entry name" value="SF1_C_Upf1"/>
    <property type="match status" value="1"/>
</dbReference>
<organism evidence="3 4">
    <name type="scientific">Choanephora cucurbitarum</name>
    <dbReference type="NCBI Taxonomy" id="101091"/>
    <lineage>
        <taxon>Eukaryota</taxon>
        <taxon>Fungi</taxon>
        <taxon>Fungi incertae sedis</taxon>
        <taxon>Mucoromycota</taxon>
        <taxon>Mucoromycotina</taxon>
        <taxon>Mucoromycetes</taxon>
        <taxon>Mucorales</taxon>
        <taxon>Mucorineae</taxon>
        <taxon>Choanephoraceae</taxon>
        <taxon>Choanephoroideae</taxon>
        <taxon>Choanephora</taxon>
    </lineage>
</organism>
<dbReference type="STRING" id="101091.A0A1C7NF06"/>
<keyword evidence="4" id="KW-1185">Reference proteome</keyword>
<reference evidence="3 4" key="1">
    <citation type="submission" date="2016-03" db="EMBL/GenBank/DDBJ databases">
        <title>Choanephora cucurbitarum.</title>
        <authorList>
            <person name="Min B."/>
            <person name="Park H."/>
            <person name="Park J.-H."/>
            <person name="Shin H.-D."/>
            <person name="Choi I.-G."/>
        </authorList>
    </citation>
    <scope>NUCLEOTIDE SEQUENCE [LARGE SCALE GENOMIC DNA]</scope>
    <source>
        <strain evidence="3 4">KUS-F28377</strain>
    </source>
</reference>
<evidence type="ECO:0000313" key="4">
    <source>
        <dbReference type="Proteomes" id="UP000093000"/>
    </source>
</evidence>